<sequence>MEHSELPKHSELSLQQLGFLNHHFNTHEDLSTASHLFQSLTNQSSQLDADLLRLRSNLTKLAFSWISPSFHFKTAIHNLNFNIQNLSLLTSKRVLALKKIQHILIELAQIAKESRRIETIHKYFDTALRLEALVGDLEDAVFSSLNHPNENIFSAEKLTNSPITTDFRRKEEKLLKAIKALNDIEQLLVGIAQFQPQWHHLLTSVDIRVDKSLVVIRPQIFADYRTLLASIGWPPELLTSKSGCGDISGIPNPLDYMQGDLRECYCQSFLALCDLQLLQTRREKRQLKLLYQECDVGLWAINELVSPIASRIEYHFLKWVEQPEYIFALIYKITRDLIVGVDYVLGPLIDKARVKNYSAKEAWVSAVVQTLLEFLTKRVFPALAERYKEKNLRSEVISSWLHLIDLMVLFDKRMQSLLKSESRLFFSNSEMFEGILRGKSLLMIFYDRPDWLKVWAKVELKEACKKLKAELKDEKAWLIDNQCIVDLHIDKKSEQFLLSTREDHRSPVIADSALQIAWEMIQRCKSFPAILPRQKFIRSTAARFIWYFLNVLLLRCKRSELSLDCPADDTLMTMCGSINAARYVESKLREWSDDVNFLEMTSFQNDPGIIREDGATDYNCFFREEINGLLELETNWLMEIIAVLLRQFETLSCEYIQNKYRFEQEALNGDSVAKDLASAISMDFVEPLDDLRSNLRALNMNLNRKDFMDLWRSIADGLDHFIFRSIFTSKIRFSSKGIDQFRVDMQAMFVVFQPFCARPEAFFPYIRETLKLLKISMEEVKHLQVVSSNDRDLSCYGVSHLSFDQLHTILRNRKL</sequence>
<dbReference type="GO" id="GO:0070939">
    <property type="term" value="C:Dsl1/NZR complex"/>
    <property type="evidence" value="ECO:0007669"/>
    <property type="project" value="InterPro"/>
</dbReference>
<evidence type="ECO:0008006" key="3">
    <source>
        <dbReference type="Google" id="ProtNLM"/>
    </source>
</evidence>
<dbReference type="EMBL" id="VAHF01000001">
    <property type="protein sequence ID" value="TXG73444.1"/>
    <property type="molecule type" value="Genomic_DNA"/>
</dbReference>
<dbReference type="AlphaFoldDB" id="A0A5C7IX16"/>
<dbReference type="InterPro" id="IPR042044">
    <property type="entry name" value="EXOC6PINT-1/Sec15/Tip20_C_dom2"/>
</dbReference>
<comment type="caution">
    <text evidence="1">The sequence shown here is derived from an EMBL/GenBank/DDBJ whole genome shotgun (WGS) entry which is preliminary data.</text>
</comment>
<evidence type="ECO:0000313" key="1">
    <source>
        <dbReference type="EMBL" id="TXG73444.1"/>
    </source>
</evidence>
<gene>
    <name evidence="1" type="ORF">EZV62_002023</name>
</gene>
<proteinExistence type="predicted"/>
<keyword evidence="2" id="KW-1185">Reference proteome</keyword>
<protein>
    <recommendedName>
        <fullName evidence="3">RINT1-like protein MAG2L</fullName>
    </recommendedName>
</protein>
<dbReference type="PANTHER" id="PTHR13520">
    <property type="entry name" value="RAD50-INTERACTING PROTEIN 1 RINT-1"/>
    <property type="match status" value="1"/>
</dbReference>
<dbReference type="OrthoDB" id="2189254at2759"/>
<dbReference type="Gene3D" id="1.20.58.670">
    <property type="entry name" value="Dsl1p vesicle tethering complex, Tip20p subunit, domain D"/>
    <property type="match status" value="1"/>
</dbReference>
<dbReference type="GO" id="GO:0060628">
    <property type="term" value="P:regulation of ER to Golgi vesicle-mediated transport"/>
    <property type="evidence" value="ECO:0007669"/>
    <property type="project" value="TreeGrafter"/>
</dbReference>
<reference evidence="2" key="1">
    <citation type="journal article" date="2019" name="Gigascience">
        <title>De novo genome assembly of the endangered Acer yangbiense, a plant species with extremely small populations endemic to Yunnan Province, China.</title>
        <authorList>
            <person name="Yang J."/>
            <person name="Wariss H.M."/>
            <person name="Tao L."/>
            <person name="Zhang R."/>
            <person name="Yun Q."/>
            <person name="Hollingsworth P."/>
            <person name="Dao Z."/>
            <person name="Luo G."/>
            <person name="Guo H."/>
            <person name="Ma Y."/>
            <person name="Sun W."/>
        </authorList>
    </citation>
    <scope>NUCLEOTIDE SEQUENCE [LARGE SCALE GENOMIC DNA]</scope>
    <source>
        <strain evidence="2">cv. Malutang</strain>
    </source>
</reference>
<dbReference type="PANTHER" id="PTHR13520:SF0">
    <property type="entry name" value="RAD50-INTERACTING PROTEIN 1"/>
    <property type="match status" value="1"/>
</dbReference>
<evidence type="ECO:0000313" key="2">
    <source>
        <dbReference type="Proteomes" id="UP000323000"/>
    </source>
</evidence>
<name>A0A5C7IX16_9ROSI</name>
<organism evidence="1 2">
    <name type="scientific">Acer yangbiense</name>
    <dbReference type="NCBI Taxonomy" id="1000413"/>
    <lineage>
        <taxon>Eukaryota</taxon>
        <taxon>Viridiplantae</taxon>
        <taxon>Streptophyta</taxon>
        <taxon>Embryophyta</taxon>
        <taxon>Tracheophyta</taxon>
        <taxon>Spermatophyta</taxon>
        <taxon>Magnoliopsida</taxon>
        <taxon>eudicotyledons</taxon>
        <taxon>Gunneridae</taxon>
        <taxon>Pentapetalae</taxon>
        <taxon>rosids</taxon>
        <taxon>malvids</taxon>
        <taxon>Sapindales</taxon>
        <taxon>Sapindaceae</taxon>
        <taxon>Hippocastanoideae</taxon>
        <taxon>Acereae</taxon>
        <taxon>Acer</taxon>
    </lineage>
</organism>
<dbReference type="InterPro" id="IPR007528">
    <property type="entry name" value="RINT1_Tip20"/>
</dbReference>
<dbReference type="GO" id="GO:0006888">
    <property type="term" value="P:endoplasmic reticulum to Golgi vesicle-mediated transport"/>
    <property type="evidence" value="ECO:0007669"/>
    <property type="project" value="InterPro"/>
</dbReference>
<dbReference type="PROSITE" id="PS51386">
    <property type="entry name" value="RINT1_TIP20"/>
    <property type="match status" value="1"/>
</dbReference>
<accession>A0A5C7IX16</accession>
<dbReference type="Proteomes" id="UP000323000">
    <property type="component" value="Chromosome 1"/>
</dbReference>
<dbReference type="GO" id="GO:0006890">
    <property type="term" value="P:retrograde vesicle-mediated transport, Golgi to endoplasmic reticulum"/>
    <property type="evidence" value="ECO:0007669"/>
    <property type="project" value="InterPro"/>
</dbReference>
<dbReference type="Pfam" id="PF04437">
    <property type="entry name" value="RINT1_TIP1"/>
    <property type="match status" value="1"/>
</dbReference>